<organism evidence="1 2">
    <name type="scientific">Erwinia aeris</name>
    <dbReference type="NCBI Taxonomy" id="3239803"/>
    <lineage>
        <taxon>Bacteria</taxon>
        <taxon>Pseudomonadati</taxon>
        <taxon>Pseudomonadota</taxon>
        <taxon>Gammaproteobacteria</taxon>
        <taxon>Enterobacterales</taxon>
        <taxon>Erwiniaceae</taxon>
        <taxon>Erwinia</taxon>
    </lineage>
</organism>
<proteinExistence type="predicted"/>
<protein>
    <submittedName>
        <fullName evidence="1">Cellulose biosynthesis protein BcsD</fullName>
    </submittedName>
</protein>
<gene>
    <name evidence="1" type="primary">bcsD</name>
    <name evidence="1" type="ORF">AB6T85_09430</name>
</gene>
<dbReference type="InterPro" id="IPR022798">
    <property type="entry name" value="BcsD_bac"/>
</dbReference>
<name>A0ABV4E6W1_9GAMM</name>
<evidence type="ECO:0000313" key="2">
    <source>
        <dbReference type="Proteomes" id="UP001565243"/>
    </source>
</evidence>
<dbReference type="Gene3D" id="3.30.70.2590">
    <property type="match status" value="1"/>
</dbReference>
<dbReference type="RefSeq" id="WP_253456512.1">
    <property type="nucleotide sequence ID" value="NZ_JBGFFX010000004.1"/>
</dbReference>
<dbReference type="Pfam" id="PF03500">
    <property type="entry name" value="Cellsynth_D"/>
    <property type="match status" value="1"/>
</dbReference>
<dbReference type="Proteomes" id="UP001565243">
    <property type="component" value="Unassembled WGS sequence"/>
</dbReference>
<accession>A0ABV4E6W1</accession>
<evidence type="ECO:0000313" key="1">
    <source>
        <dbReference type="EMBL" id="MEY8770646.1"/>
    </source>
</evidence>
<dbReference type="EMBL" id="JBGFFX010000004">
    <property type="protein sequence ID" value="MEY8770646.1"/>
    <property type="molecule type" value="Genomic_DNA"/>
</dbReference>
<reference evidence="1 2" key="1">
    <citation type="submission" date="2024-07" db="EMBL/GenBank/DDBJ databases">
        <authorList>
            <person name="Hebao G."/>
        </authorList>
    </citation>
    <scope>NUCLEOTIDE SEQUENCE [LARGE SCALE GENOMIC DNA]</scope>
    <source>
        <strain evidence="1 2">ACCC 02193</strain>
    </source>
</reference>
<keyword evidence="2" id="KW-1185">Reference proteome</keyword>
<sequence length="154" mass="17272">MSEFQERTLNYYRQQQYQPGWFDLLSLMINGMLNNAGEQESHAFLRQMGDSLAGRYPLGAARTVGELEQQINLALARFNWGFVDVQPHETAMLIHHMALPSAGGQMDDRQWRQALGAVLSGLYARWLGEQGGSPTVSLTCLDTGSTTATFRYQL</sequence>
<comment type="caution">
    <text evidence="1">The sequence shown here is derived from an EMBL/GenBank/DDBJ whole genome shotgun (WGS) entry which is preliminary data.</text>
</comment>
<dbReference type="InterPro" id="IPR038470">
    <property type="entry name" value="Cellsynth_D_sf"/>
</dbReference>